<dbReference type="SMART" id="SM00858">
    <property type="entry name" value="SAF"/>
    <property type="match status" value="1"/>
</dbReference>
<gene>
    <name evidence="4" type="ORF">HH214_01235</name>
</gene>
<sequence length="551" mass="58553">MKQQILKIHPADNVLVALADLAAGEEINYDGVTVHTVDAIPAKHKLALEPIPAGGIITMYGVLVGKAQSDIPIGGLLSTSNVKHAANSTYLTSDQQVSWNQPNVSTWQNRTFNGYHRTDGSVGTANYWLVVPMVFCENRNIEVMQEALLKPLGYGRKKTYETKAQQLIDRIRSGAAVEEVLYTEVNANDAAGNSGKVFPNVDGIKFLSHTGGCGGIRQDAITLCGLLAGYITHPNVAGATVLSLGCQNAQVSILQQEIAKRSPGFSKPLYILDQQTIGRESDMIEQAIRQTLAGLMQANQVTRTPAPLNKLTIGLECGGSDGFSGISANPAIGYTSDLLVALGGSVILAEFPELCGVEQNLVDRCTDKANAERFAHLIHNYSQRAEEVGSGFDMNPSPGNIKDGLITDAIKSAGAAKKGGTSPVVDVLDYPEKVTKPGLNLLCTPGNDVESTTAEVGSGANVVLFTTGLGTPTGNPIAPVVKISSNSRLYQKMNDIIDINTGTIIEGEESIEQAGSRILDYVIQVASGETEVSAVRHGQDDFIPWKRGVSL</sequence>
<dbReference type="Gene3D" id="2.30.130.110">
    <property type="match status" value="1"/>
</dbReference>
<dbReference type="Pfam" id="PF08666">
    <property type="entry name" value="SAF"/>
    <property type="match status" value="1"/>
</dbReference>
<dbReference type="InterPro" id="IPR044144">
    <property type="entry name" value="SAF_UxaA/GarD"/>
</dbReference>
<proteinExistence type="inferred from homology"/>
<evidence type="ECO:0000313" key="5">
    <source>
        <dbReference type="Proteomes" id="UP000503278"/>
    </source>
</evidence>
<keyword evidence="5" id="KW-1185">Reference proteome</keyword>
<dbReference type="CDD" id="cd11613">
    <property type="entry name" value="SAF_AH_GD"/>
    <property type="match status" value="1"/>
</dbReference>
<name>A0A7L5DU60_9SPHI</name>
<evidence type="ECO:0000259" key="3">
    <source>
        <dbReference type="SMART" id="SM00858"/>
    </source>
</evidence>
<dbReference type="EMBL" id="CP051682">
    <property type="protein sequence ID" value="QJD94592.1"/>
    <property type="molecule type" value="Genomic_DNA"/>
</dbReference>
<comment type="similarity">
    <text evidence="1">Belongs to the UxaA family.</text>
</comment>
<dbReference type="PANTHER" id="PTHR30536">
    <property type="entry name" value="ALTRONATE/GALACTARATE DEHYDRATASE"/>
    <property type="match status" value="1"/>
</dbReference>
<organism evidence="4 5">
    <name type="scientific">Mucilaginibacter robiniae</name>
    <dbReference type="NCBI Taxonomy" id="2728022"/>
    <lineage>
        <taxon>Bacteria</taxon>
        <taxon>Pseudomonadati</taxon>
        <taxon>Bacteroidota</taxon>
        <taxon>Sphingobacteriia</taxon>
        <taxon>Sphingobacteriales</taxon>
        <taxon>Sphingobacteriaceae</taxon>
        <taxon>Mucilaginibacter</taxon>
    </lineage>
</organism>
<reference evidence="4 5" key="1">
    <citation type="submission" date="2020-04" db="EMBL/GenBank/DDBJ databases">
        <title>Genome sequencing of novel species.</title>
        <authorList>
            <person name="Heo J."/>
            <person name="Kim S.-J."/>
            <person name="Kim J.-S."/>
            <person name="Hong S.-B."/>
            <person name="Kwon S.-W."/>
        </authorList>
    </citation>
    <scope>NUCLEOTIDE SEQUENCE [LARGE SCALE GENOMIC DNA]</scope>
    <source>
        <strain evidence="4 5">F39-2</strain>
    </source>
</reference>
<dbReference type="InterPro" id="IPR048332">
    <property type="entry name" value="GD_AH_C"/>
</dbReference>
<dbReference type="Pfam" id="PF04295">
    <property type="entry name" value="GD_AH_second"/>
    <property type="match status" value="1"/>
</dbReference>
<dbReference type="AlphaFoldDB" id="A0A7L5DU60"/>
<dbReference type="Pfam" id="PF20629">
    <property type="entry name" value="GD_AH_C"/>
    <property type="match status" value="1"/>
</dbReference>
<evidence type="ECO:0000313" key="4">
    <source>
        <dbReference type="EMBL" id="QJD94592.1"/>
    </source>
</evidence>
<keyword evidence="2" id="KW-0456">Lyase</keyword>
<evidence type="ECO:0000256" key="1">
    <source>
        <dbReference type="ARBA" id="ARBA00010986"/>
    </source>
</evidence>
<dbReference type="GO" id="GO:0016829">
    <property type="term" value="F:lyase activity"/>
    <property type="evidence" value="ECO:0007669"/>
    <property type="project" value="UniProtKB-KW"/>
</dbReference>
<dbReference type="InterPro" id="IPR052172">
    <property type="entry name" value="UxaA_altronate/galactarate_dh"/>
</dbReference>
<dbReference type="InterPro" id="IPR013974">
    <property type="entry name" value="SAF"/>
</dbReference>
<accession>A0A7L5DU60</accession>
<dbReference type="Proteomes" id="UP000503278">
    <property type="component" value="Chromosome"/>
</dbReference>
<dbReference type="KEGG" id="mrob:HH214_01235"/>
<dbReference type="GO" id="GO:0019698">
    <property type="term" value="P:D-galacturonate catabolic process"/>
    <property type="evidence" value="ECO:0007669"/>
    <property type="project" value="TreeGrafter"/>
</dbReference>
<dbReference type="RefSeq" id="WP_169605610.1">
    <property type="nucleotide sequence ID" value="NZ_CP051682.1"/>
</dbReference>
<protein>
    <submittedName>
        <fullName evidence="4">Altronate dehydratase</fullName>
    </submittedName>
</protein>
<dbReference type="InterPro" id="IPR007392">
    <property type="entry name" value="GD_AH_second"/>
</dbReference>
<dbReference type="PANTHER" id="PTHR30536:SF5">
    <property type="entry name" value="ALTRONATE DEHYDRATASE"/>
    <property type="match status" value="1"/>
</dbReference>
<feature type="domain" description="SAF" evidence="3">
    <location>
        <begin position="12"/>
        <end position="83"/>
    </location>
</feature>
<evidence type="ECO:0000256" key="2">
    <source>
        <dbReference type="ARBA" id="ARBA00023239"/>
    </source>
</evidence>